<comment type="catalytic activity">
    <reaction evidence="10 11">
        <text>uridine(44) in tRNA(Ser) + S-adenosyl-L-methionine = 2'-O-methyluridine(44) in tRNA(Ser) + S-adenosyl-L-homocysteine + H(+)</text>
        <dbReference type="Rhea" id="RHEA:43100"/>
        <dbReference type="Rhea" id="RHEA-COMP:10339"/>
        <dbReference type="Rhea" id="RHEA-COMP:10340"/>
        <dbReference type="ChEBI" id="CHEBI:15378"/>
        <dbReference type="ChEBI" id="CHEBI:57856"/>
        <dbReference type="ChEBI" id="CHEBI:59789"/>
        <dbReference type="ChEBI" id="CHEBI:65315"/>
        <dbReference type="ChEBI" id="CHEBI:74478"/>
        <dbReference type="EC" id="2.1.1.211"/>
    </reaction>
</comment>
<evidence type="ECO:0000256" key="9">
    <source>
        <dbReference type="ARBA" id="ARBA00022694"/>
    </source>
</evidence>
<dbReference type="GO" id="GO:0030488">
    <property type="term" value="P:tRNA methylation"/>
    <property type="evidence" value="ECO:0007669"/>
    <property type="project" value="UniProtKB-UniRule"/>
</dbReference>
<feature type="region of interest" description="Disordered" evidence="12">
    <location>
        <begin position="332"/>
        <end position="353"/>
    </location>
</feature>
<evidence type="ECO:0000256" key="1">
    <source>
        <dbReference type="ARBA" id="ARBA00004496"/>
    </source>
</evidence>
<evidence type="ECO:0000256" key="12">
    <source>
        <dbReference type="SAM" id="MobiDB-lite"/>
    </source>
</evidence>
<comment type="similarity">
    <text evidence="2 11">Belongs to the TRM44 family.</text>
</comment>
<feature type="region of interest" description="Disordered" evidence="12">
    <location>
        <begin position="389"/>
        <end position="412"/>
    </location>
</feature>
<dbReference type="Pfam" id="PF07757">
    <property type="entry name" value="AdoMet_MTase"/>
    <property type="match status" value="1"/>
</dbReference>
<evidence type="ECO:0000256" key="3">
    <source>
        <dbReference type="ARBA" id="ARBA00012795"/>
    </source>
</evidence>
<evidence type="ECO:0000256" key="10">
    <source>
        <dbReference type="ARBA" id="ARBA00047957"/>
    </source>
</evidence>
<evidence type="ECO:0000313" key="14">
    <source>
        <dbReference type="Proteomes" id="UP000243515"/>
    </source>
</evidence>
<feature type="region of interest" description="Disordered" evidence="12">
    <location>
        <begin position="224"/>
        <end position="268"/>
    </location>
</feature>
<evidence type="ECO:0000256" key="7">
    <source>
        <dbReference type="ARBA" id="ARBA00022679"/>
    </source>
</evidence>
<organism evidence="13 14">
    <name type="scientific">Elaphomyces granulatus</name>
    <dbReference type="NCBI Taxonomy" id="519963"/>
    <lineage>
        <taxon>Eukaryota</taxon>
        <taxon>Fungi</taxon>
        <taxon>Dikarya</taxon>
        <taxon>Ascomycota</taxon>
        <taxon>Pezizomycotina</taxon>
        <taxon>Eurotiomycetes</taxon>
        <taxon>Eurotiomycetidae</taxon>
        <taxon>Eurotiales</taxon>
        <taxon>Elaphomycetaceae</taxon>
        <taxon>Elaphomyces</taxon>
    </lineage>
</organism>
<dbReference type="GO" id="GO:0005737">
    <property type="term" value="C:cytoplasm"/>
    <property type="evidence" value="ECO:0007669"/>
    <property type="project" value="UniProtKB-SubCell"/>
</dbReference>
<evidence type="ECO:0000256" key="6">
    <source>
        <dbReference type="ARBA" id="ARBA00022603"/>
    </source>
</evidence>
<name>A0A232M4I9_9EURO</name>
<dbReference type="InterPro" id="IPR011671">
    <property type="entry name" value="tRNA_uracil_MeTrfase"/>
</dbReference>
<gene>
    <name evidence="13" type="ORF">Egran_00923</name>
</gene>
<proteinExistence type="inferred from homology"/>
<comment type="function">
    <text evidence="11">Adenosyl-L-methionine (AdoMet)-dependent tRNA (uracil-O(2)-)-methyltransferase.</text>
</comment>
<comment type="caution">
    <text evidence="13">The sequence shown here is derived from an EMBL/GenBank/DDBJ whole genome shotgun (WGS) entry which is preliminary data.</text>
</comment>
<keyword evidence="9 11" id="KW-0819">tRNA processing</keyword>
<keyword evidence="14" id="KW-1185">Reference proteome</keyword>
<keyword evidence="7 11" id="KW-0808">Transferase</keyword>
<keyword evidence="8 11" id="KW-0949">S-adenosyl-L-methionine</keyword>
<reference evidence="13 14" key="1">
    <citation type="journal article" date="2015" name="Environ. Microbiol.">
        <title>Metagenome sequence of Elaphomyces granulatus from sporocarp tissue reveals Ascomycota ectomycorrhizal fingerprints of genome expansion and a Proteobacteria-rich microbiome.</title>
        <authorList>
            <person name="Quandt C.A."/>
            <person name="Kohler A."/>
            <person name="Hesse C.N."/>
            <person name="Sharpton T.J."/>
            <person name="Martin F."/>
            <person name="Spatafora J.W."/>
        </authorList>
    </citation>
    <scope>NUCLEOTIDE SEQUENCE [LARGE SCALE GENOMIC DNA]</scope>
    <source>
        <strain evidence="13 14">OSC145934</strain>
    </source>
</reference>
<sequence>MIDQHLVQKTCARLTLQYGSHLCHRDCHGWTDGPEPPKHVVQDLTIVAILIELWRGLYGVKPALEKEQSTNQLQGAAASSSKEVPGCFSFVDVACGNGVVVYVLLMEGYDGFGIDACGRRAWSTYPQRVQDRLRKAIYVPKPFVDAMSGVDVTTNSLDLGIEVVTCTSMFSMNTFIISNHADELTVWTPLMATLANPVSPLPFLAIPCCSHSLTGAPYWYPPPSRKPIGLDDATRGSPPQKKDEETNKQAEENENEELERNPQPASGDLKKLRASKMAAMAAQIDLAVPSPSRYACLTAKTVSISEELGYSIHTSQVQLPSLRNTVIVGVRRQQSSLSSSSKEVSPRDEGESLSDTALAIVQRECEREGGIEEAAKIWIERVKEFHMKNHNSAGGSGNEMASMGLRRRDIEV</sequence>
<keyword evidence="5 11" id="KW-0963">Cytoplasm</keyword>
<dbReference type="PANTHER" id="PTHR21210">
    <property type="entry name" value="TRNA (URACIL-O(2)-)-METHYLTRANSFERASE-RELATED"/>
    <property type="match status" value="1"/>
</dbReference>
<dbReference type="EC" id="2.1.1.211" evidence="3 11"/>
<accession>A0A232M4I9</accession>
<dbReference type="Proteomes" id="UP000243515">
    <property type="component" value="Unassembled WGS sequence"/>
</dbReference>
<evidence type="ECO:0000256" key="5">
    <source>
        <dbReference type="ARBA" id="ARBA00022490"/>
    </source>
</evidence>
<dbReference type="GO" id="GO:0141101">
    <property type="term" value="F:tRNA(Ser) (uridine(44)-2'-O-)-methyltransferase activity"/>
    <property type="evidence" value="ECO:0007669"/>
    <property type="project" value="UniProtKB-EC"/>
</dbReference>
<feature type="compositionally biased region" description="Basic and acidic residues" evidence="12">
    <location>
        <begin position="228"/>
        <end position="251"/>
    </location>
</feature>
<evidence type="ECO:0000256" key="4">
    <source>
        <dbReference type="ARBA" id="ARBA00017788"/>
    </source>
</evidence>
<dbReference type="OrthoDB" id="10047021at2759"/>
<evidence type="ECO:0000256" key="11">
    <source>
        <dbReference type="RuleBase" id="RU368004"/>
    </source>
</evidence>
<evidence type="ECO:0000256" key="2">
    <source>
        <dbReference type="ARBA" id="ARBA00009056"/>
    </source>
</evidence>
<evidence type="ECO:0000256" key="8">
    <source>
        <dbReference type="ARBA" id="ARBA00022691"/>
    </source>
</evidence>
<evidence type="ECO:0000313" key="13">
    <source>
        <dbReference type="EMBL" id="OXV11313.1"/>
    </source>
</evidence>
<dbReference type="AlphaFoldDB" id="A0A232M4I9"/>
<comment type="subcellular location">
    <subcellularLocation>
        <location evidence="1 11">Cytoplasm</location>
    </subcellularLocation>
</comment>
<keyword evidence="6 11" id="KW-0489">Methyltransferase</keyword>
<dbReference type="PANTHER" id="PTHR21210:SF0">
    <property type="entry name" value="TRNA (URACIL-O(2)-)-METHYLTRANSFERASE-RELATED"/>
    <property type="match status" value="1"/>
</dbReference>
<dbReference type="EMBL" id="NPHW01002510">
    <property type="protein sequence ID" value="OXV11313.1"/>
    <property type="molecule type" value="Genomic_DNA"/>
</dbReference>
<protein>
    <recommendedName>
        <fullName evidence="4 11">tRNA (uracil-O(2)-)-methyltransferase</fullName>
        <ecNumber evidence="3 11">2.1.1.211</ecNumber>
    </recommendedName>
</protein>